<sequence>MAVCSVCGHHGHNARTCPDRHAQQHACSVCGQQGHNARSHGQAAAGAGRAREAEHVAAGSGPAQQAAAPAATPARRQQICGLCGQPGHNSRTCPEQQQAAAPVGGQRHDAAARRHTCGLCGLPGHNLRTCLEEQQALAFAAKGQHHTCGSCGQPGHNSRTCPQQQQATTSVGGRQNHAAAGAGGKVKKEWEADAEVSPAKKQHMCGFCGQPGHNSRTCPEQQQAATSVGGRQKHAAAGAAEEEKMGWEAAPAKRQHMCGVCGQPGHKSRTCPEQQRAATSVEGQQHGAAAGAAEEEKMGWEAHAQAAPARRQHMCGVCGQPGHKSRTCPEQQRAATSVGGQQNHAAAGAEEDEKMGWEAHTEATSIGRQNMCRFCGQPGHKSRTCPEQHTTKIEGGQQHGAAAGAAEEEKKEGEVGAAEAAPARRQQACGICGQPGHKSRTCPEQQRAAMPVRGQHHGAAAEAGDREKQNKEWEADAEAAPSKRQYVCGLCGQPGHNSRMCAEQMLAAETLCMLGGGAKW</sequence>
<feature type="compositionally biased region" description="Low complexity" evidence="2">
    <location>
        <begin position="394"/>
        <end position="405"/>
    </location>
</feature>
<feature type="compositionally biased region" description="Basic and acidic residues" evidence="2">
    <location>
        <begin position="463"/>
        <end position="474"/>
    </location>
</feature>
<feature type="region of interest" description="Disordered" evidence="2">
    <location>
        <begin position="393"/>
        <end position="420"/>
    </location>
</feature>
<keyword evidence="1" id="KW-0862">Zinc</keyword>
<feature type="domain" description="CCHC-type" evidence="3">
    <location>
        <begin position="80"/>
        <end position="95"/>
    </location>
</feature>
<feature type="compositionally biased region" description="Polar residues" evidence="2">
    <location>
        <begin position="328"/>
        <end position="344"/>
    </location>
</feature>
<feature type="region of interest" description="Disordered" evidence="2">
    <location>
        <begin position="324"/>
        <end position="355"/>
    </location>
</feature>
<dbReference type="PROSITE" id="PS50158">
    <property type="entry name" value="ZF_CCHC"/>
    <property type="match status" value="8"/>
</dbReference>
<dbReference type="EMBL" id="MU069488">
    <property type="protein sequence ID" value="KAF5841331.1"/>
    <property type="molecule type" value="Genomic_DNA"/>
</dbReference>
<accession>A0ABQ7H393</accession>
<dbReference type="InterPro" id="IPR036875">
    <property type="entry name" value="Znf_CCHC_sf"/>
</dbReference>
<dbReference type="SUPFAM" id="SSF57756">
    <property type="entry name" value="Retrovirus zinc finger-like domains"/>
    <property type="match status" value="6"/>
</dbReference>
<feature type="domain" description="CCHC-type" evidence="3">
    <location>
        <begin position="148"/>
        <end position="163"/>
    </location>
</feature>
<dbReference type="InterPro" id="IPR051714">
    <property type="entry name" value="Znf_CCHC_NABP"/>
</dbReference>
<gene>
    <name evidence="4" type="ORF">DUNSADRAFT_13407</name>
</gene>
<organism evidence="4 5">
    <name type="scientific">Dunaliella salina</name>
    <name type="common">Green alga</name>
    <name type="synonym">Protococcus salinus</name>
    <dbReference type="NCBI Taxonomy" id="3046"/>
    <lineage>
        <taxon>Eukaryota</taxon>
        <taxon>Viridiplantae</taxon>
        <taxon>Chlorophyta</taxon>
        <taxon>core chlorophytes</taxon>
        <taxon>Chlorophyceae</taxon>
        <taxon>CS clade</taxon>
        <taxon>Chlamydomonadales</taxon>
        <taxon>Dunaliellaceae</taxon>
        <taxon>Dunaliella</taxon>
    </lineage>
</organism>
<dbReference type="InterPro" id="IPR001878">
    <property type="entry name" value="Znf_CCHC"/>
</dbReference>
<proteinExistence type="predicted"/>
<dbReference type="Gene3D" id="4.10.60.10">
    <property type="entry name" value="Zinc finger, CCHC-type"/>
    <property type="match status" value="5"/>
</dbReference>
<comment type="caution">
    <text evidence="4">The sequence shown here is derived from an EMBL/GenBank/DDBJ whole genome shotgun (WGS) entry which is preliminary data.</text>
</comment>
<feature type="compositionally biased region" description="Polar residues" evidence="2">
    <location>
        <begin position="159"/>
        <end position="173"/>
    </location>
</feature>
<dbReference type="PANTHER" id="PTHR23002">
    <property type="entry name" value="ZINC FINGER CCHC DOMAIN CONTAINING PROTEIN"/>
    <property type="match status" value="1"/>
</dbReference>
<dbReference type="Proteomes" id="UP000815325">
    <property type="component" value="Unassembled WGS sequence"/>
</dbReference>
<feature type="domain" description="CCHC-type" evidence="3">
    <location>
        <begin position="4"/>
        <end position="19"/>
    </location>
</feature>
<evidence type="ECO:0000259" key="3">
    <source>
        <dbReference type="PROSITE" id="PS50158"/>
    </source>
</evidence>
<feature type="domain" description="CCHC-type" evidence="3">
    <location>
        <begin position="372"/>
        <end position="387"/>
    </location>
</feature>
<protein>
    <recommendedName>
        <fullName evidence="3">CCHC-type domain-containing protein</fullName>
    </recommendedName>
</protein>
<keyword evidence="1" id="KW-0863">Zinc-finger</keyword>
<name>A0ABQ7H393_DUNSA</name>
<dbReference type="Pfam" id="PF14392">
    <property type="entry name" value="zf-CCHC_4"/>
    <property type="match status" value="7"/>
</dbReference>
<evidence type="ECO:0000313" key="4">
    <source>
        <dbReference type="EMBL" id="KAF5841331.1"/>
    </source>
</evidence>
<feature type="domain" description="CCHC-type" evidence="3">
    <location>
        <begin position="205"/>
        <end position="220"/>
    </location>
</feature>
<evidence type="ECO:0000256" key="2">
    <source>
        <dbReference type="SAM" id="MobiDB-lite"/>
    </source>
</evidence>
<dbReference type="SMART" id="SM00343">
    <property type="entry name" value="ZnF_C2HC"/>
    <property type="match status" value="11"/>
</dbReference>
<dbReference type="InterPro" id="IPR025836">
    <property type="entry name" value="Zn_knuckle_CX2CX4HX4C"/>
</dbReference>
<evidence type="ECO:0000313" key="5">
    <source>
        <dbReference type="Proteomes" id="UP000815325"/>
    </source>
</evidence>
<keyword evidence="1" id="KW-0479">Metal-binding</keyword>
<feature type="domain" description="CCHC-type" evidence="3">
    <location>
        <begin position="315"/>
        <end position="330"/>
    </location>
</feature>
<dbReference type="Pfam" id="PF00098">
    <property type="entry name" value="zf-CCHC"/>
    <property type="match status" value="1"/>
</dbReference>
<keyword evidence="5" id="KW-1185">Reference proteome</keyword>
<feature type="region of interest" description="Disordered" evidence="2">
    <location>
        <begin position="454"/>
        <end position="478"/>
    </location>
</feature>
<reference evidence="4" key="1">
    <citation type="submission" date="2017-08" db="EMBL/GenBank/DDBJ databases">
        <authorList>
            <person name="Polle J.E."/>
            <person name="Barry K."/>
            <person name="Cushman J."/>
            <person name="Schmutz J."/>
            <person name="Tran D."/>
            <person name="Hathwaick L.T."/>
            <person name="Yim W.C."/>
            <person name="Jenkins J."/>
            <person name="Mckie-Krisberg Z.M."/>
            <person name="Prochnik S."/>
            <person name="Lindquist E."/>
            <person name="Dockter R.B."/>
            <person name="Adam C."/>
            <person name="Molina H."/>
            <person name="Bunkerborg J."/>
            <person name="Jin E."/>
            <person name="Buchheim M."/>
            <person name="Magnuson J."/>
        </authorList>
    </citation>
    <scope>NUCLEOTIDE SEQUENCE</scope>
    <source>
        <strain evidence="4">CCAP 19/18</strain>
    </source>
</reference>
<evidence type="ECO:0000256" key="1">
    <source>
        <dbReference type="PROSITE-ProRule" id="PRU00047"/>
    </source>
</evidence>
<feature type="domain" description="CCHC-type" evidence="3">
    <location>
        <begin position="258"/>
        <end position="273"/>
    </location>
</feature>
<feature type="region of interest" description="Disordered" evidence="2">
    <location>
        <begin position="159"/>
        <end position="189"/>
    </location>
</feature>
<feature type="domain" description="CCHC-type" evidence="3">
    <location>
        <begin position="429"/>
        <end position="444"/>
    </location>
</feature>